<evidence type="ECO:0000313" key="1">
    <source>
        <dbReference type="EMBL" id="PKK57671.1"/>
    </source>
</evidence>
<protein>
    <submittedName>
        <fullName evidence="1">Uncharacterized protein</fullName>
    </submittedName>
</protein>
<dbReference type="EMBL" id="LLXL01004191">
    <property type="protein sequence ID" value="PKK57671.1"/>
    <property type="molecule type" value="Genomic_DNA"/>
</dbReference>
<dbReference type="VEuPathDB" id="FungiDB:FUN_018098"/>
<comment type="caution">
    <text evidence="1">The sequence shown here is derived from an EMBL/GenBank/DDBJ whole genome shotgun (WGS) entry which is preliminary data.</text>
</comment>
<dbReference type="Proteomes" id="UP000233469">
    <property type="component" value="Unassembled WGS sequence"/>
</dbReference>
<sequence>MLSSKNIKLRWRCKGLSIGFIAPAGIKMSKNLRTSLIVIGKKDAFVWIMESSFSKYGMIKTRKLLFQKGYEKLKNSLIKHPKVSIFYNQILNPGIRLSRRNITLKMEYPNASDLENASNNPFFTCSEIFERHLINSLSTILR</sequence>
<name>A0A2N1M7R7_9GLOM</name>
<accession>A0A2N1M7R7</accession>
<dbReference type="AlphaFoldDB" id="A0A2N1M7R7"/>
<reference evidence="1 2" key="1">
    <citation type="submission" date="2016-04" db="EMBL/GenBank/DDBJ databases">
        <title>Genome analyses suggest a sexual origin of heterokaryosis in a supposedly ancient asexual fungus.</title>
        <authorList>
            <person name="Ropars J."/>
            <person name="Sedzielewska K."/>
            <person name="Noel J."/>
            <person name="Charron P."/>
            <person name="Farinelli L."/>
            <person name="Marton T."/>
            <person name="Kruger M."/>
            <person name="Pelin A."/>
            <person name="Brachmann A."/>
            <person name="Corradi N."/>
        </authorList>
    </citation>
    <scope>NUCLEOTIDE SEQUENCE [LARGE SCALE GENOMIC DNA]</scope>
    <source>
        <strain evidence="1 2">C2</strain>
    </source>
</reference>
<reference evidence="1 2" key="2">
    <citation type="submission" date="2017-10" db="EMBL/GenBank/DDBJ databases">
        <title>Extensive intraspecific genome diversity in a model arbuscular mycorrhizal fungus.</title>
        <authorList>
            <person name="Chen E.C.H."/>
            <person name="Morin E."/>
            <person name="Baudet D."/>
            <person name="Noel J."/>
            <person name="Ndikumana S."/>
            <person name="Charron P."/>
            <person name="St-Onge C."/>
            <person name="Giorgi J."/>
            <person name="Grigoriev I.V."/>
            <person name="Roux C."/>
            <person name="Martin F.M."/>
            <person name="Corradi N."/>
        </authorList>
    </citation>
    <scope>NUCLEOTIDE SEQUENCE [LARGE SCALE GENOMIC DNA]</scope>
    <source>
        <strain evidence="1 2">C2</strain>
    </source>
</reference>
<evidence type="ECO:0000313" key="2">
    <source>
        <dbReference type="Proteomes" id="UP000233469"/>
    </source>
</evidence>
<gene>
    <name evidence="1" type="ORF">RhiirC2_370809</name>
</gene>
<organism evidence="1 2">
    <name type="scientific">Rhizophagus irregularis</name>
    <dbReference type="NCBI Taxonomy" id="588596"/>
    <lineage>
        <taxon>Eukaryota</taxon>
        <taxon>Fungi</taxon>
        <taxon>Fungi incertae sedis</taxon>
        <taxon>Mucoromycota</taxon>
        <taxon>Glomeromycotina</taxon>
        <taxon>Glomeromycetes</taxon>
        <taxon>Glomerales</taxon>
        <taxon>Glomeraceae</taxon>
        <taxon>Rhizophagus</taxon>
    </lineage>
</organism>
<proteinExistence type="predicted"/>